<dbReference type="SUPFAM" id="SSF52047">
    <property type="entry name" value="RNI-like"/>
    <property type="match status" value="1"/>
</dbReference>
<dbReference type="Proteomes" id="UP001341281">
    <property type="component" value="Chromosome 01"/>
</dbReference>
<evidence type="ECO:0000313" key="3">
    <source>
        <dbReference type="Proteomes" id="UP001341281"/>
    </source>
</evidence>
<sequence length="215" mass="24018">MHICIGVKRLKVQIDSACSAKNSCYLNNWLQKYNCPCSLLLNGSGDSIRYLHLANCSFHPKVTLGGLRSLTKLHLCLVVITEEVPSFLFSCFGLIGTQELRIVCLKRLSYLEVFGCEKLKVIDNETPNVYGFLFRGYGVVQLSLGETLQMKSQSMCHSDYIFHAHATLPSSMPNLEALTIYSQRETFHLEASHLSYSYETSSFGGSVTKICPLVS</sequence>
<dbReference type="Pfam" id="PF23622">
    <property type="entry name" value="LRR_At1g61320_AtMIF1"/>
    <property type="match status" value="1"/>
</dbReference>
<name>A0AAQ3PQI1_PASNO</name>
<dbReference type="PANTHER" id="PTHR34145">
    <property type="entry name" value="OS02G0105600 PROTEIN"/>
    <property type="match status" value="1"/>
</dbReference>
<organism evidence="2 3">
    <name type="scientific">Paspalum notatum var. saurae</name>
    <dbReference type="NCBI Taxonomy" id="547442"/>
    <lineage>
        <taxon>Eukaryota</taxon>
        <taxon>Viridiplantae</taxon>
        <taxon>Streptophyta</taxon>
        <taxon>Embryophyta</taxon>
        <taxon>Tracheophyta</taxon>
        <taxon>Spermatophyta</taxon>
        <taxon>Magnoliopsida</taxon>
        <taxon>Liliopsida</taxon>
        <taxon>Poales</taxon>
        <taxon>Poaceae</taxon>
        <taxon>PACMAD clade</taxon>
        <taxon>Panicoideae</taxon>
        <taxon>Andropogonodae</taxon>
        <taxon>Paspaleae</taxon>
        <taxon>Paspalinae</taxon>
        <taxon>Paspalum</taxon>
    </lineage>
</organism>
<dbReference type="InterPro" id="IPR053772">
    <property type="entry name" value="At1g61320/At1g61330-like"/>
</dbReference>
<reference evidence="2 3" key="1">
    <citation type="submission" date="2024-02" db="EMBL/GenBank/DDBJ databases">
        <title>High-quality chromosome-scale genome assembly of Pensacola bahiagrass (Paspalum notatum Flugge var. saurae).</title>
        <authorList>
            <person name="Vega J.M."/>
            <person name="Podio M."/>
            <person name="Orjuela J."/>
            <person name="Siena L.A."/>
            <person name="Pessino S.C."/>
            <person name="Combes M.C."/>
            <person name="Mariac C."/>
            <person name="Albertini E."/>
            <person name="Pupilli F."/>
            <person name="Ortiz J.P.A."/>
            <person name="Leblanc O."/>
        </authorList>
    </citation>
    <scope>NUCLEOTIDE SEQUENCE [LARGE SCALE GENOMIC DNA]</scope>
    <source>
        <strain evidence="2">R1</strain>
        <tissue evidence="2">Leaf</tissue>
    </source>
</reference>
<dbReference type="AlphaFoldDB" id="A0AAQ3PQI1"/>
<dbReference type="PANTHER" id="PTHR34145:SF43">
    <property type="entry name" value="F-BOX DOMAIN PROTEIN"/>
    <property type="match status" value="1"/>
</dbReference>
<proteinExistence type="predicted"/>
<gene>
    <name evidence="2" type="ORF">U9M48_005619</name>
</gene>
<dbReference type="InterPro" id="IPR055357">
    <property type="entry name" value="LRR_At1g61320_AtMIF1"/>
</dbReference>
<keyword evidence="3" id="KW-1185">Reference proteome</keyword>
<evidence type="ECO:0000313" key="2">
    <source>
        <dbReference type="EMBL" id="WVZ54875.1"/>
    </source>
</evidence>
<accession>A0AAQ3PQI1</accession>
<dbReference type="EMBL" id="CP144745">
    <property type="protein sequence ID" value="WVZ54875.1"/>
    <property type="molecule type" value="Genomic_DNA"/>
</dbReference>
<feature type="domain" description="At1g61320/AtMIF1 LRR" evidence="1">
    <location>
        <begin position="32"/>
        <end position="190"/>
    </location>
</feature>
<protein>
    <recommendedName>
        <fullName evidence="1">At1g61320/AtMIF1 LRR domain-containing protein</fullName>
    </recommendedName>
</protein>
<evidence type="ECO:0000259" key="1">
    <source>
        <dbReference type="Pfam" id="PF23622"/>
    </source>
</evidence>